<evidence type="ECO:0000313" key="2">
    <source>
        <dbReference type="Proteomes" id="UP000030671"/>
    </source>
</evidence>
<dbReference type="AlphaFoldDB" id="W4JZV0"/>
<dbReference type="HOGENOM" id="CLU_2503865_0_0_1"/>
<dbReference type="OrthoDB" id="2449121at2759"/>
<dbReference type="GeneID" id="20673610"/>
<evidence type="ECO:0000313" key="1">
    <source>
        <dbReference type="EMBL" id="ETW78615.1"/>
    </source>
</evidence>
<name>W4JZV0_HETIT</name>
<dbReference type="InParanoid" id="W4JZV0"/>
<accession>W4JZV0</accession>
<reference evidence="1 2" key="1">
    <citation type="journal article" date="2012" name="New Phytol.">
        <title>Insight into trade-off between wood decay and parasitism from the genome of a fungal forest pathogen.</title>
        <authorList>
            <person name="Olson A."/>
            <person name="Aerts A."/>
            <person name="Asiegbu F."/>
            <person name="Belbahri L."/>
            <person name="Bouzid O."/>
            <person name="Broberg A."/>
            <person name="Canback B."/>
            <person name="Coutinho P.M."/>
            <person name="Cullen D."/>
            <person name="Dalman K."/>
            <person name="Deflorio G."/>
            <person name="van Diepen L.T."/>
            <person name="Dunand C."/>
            <person name="Duplessis S."/>
            <person name="Durling M."/>
            <person name="Gonthier P."/>
            <person name="Grimwood J."/>
            <person name="Fossdal C.G."/>
            <person name="Hansson D."/>
            <person name="Henrissat B."/>
            <person name="Hietala A."/>
            <person name="Himmelstrand K."/>
            <person name="Hoffmeister D."/>
            <person name="Hogberg N."/>
            <person name="James T.Y."/>
            <person name="Karlsson M."/>
            <person name="Kohler A."/>
            <person name="Kues U."/>
            <person name="Lee Y.H."/>
            <person name="Lin Y.C."/>
            <person name="Lind M."/>
            <person name="Lindquist E."/>
            <person name="Lombard V."/>
            <person name="Lucas S."/>
            <person name="Lunden K."/>
            <person name="Morin E."/>
            <person name="Murat C."/>
            <person name="Park J."/>
            <person name="Raffaello T."/>
            <person name="Rouze P."/>
            <person name="Salamov A."/>
            <person name="Schmutz J."/>
            <person name="Solheim H."/>
            <person name="Stahlberg J."/>
            <person name="Velez H."/>
            <person name="de Vries R.P."/>
            <person name="Wiebenga A."/>
            <person name="Woodward S."/>
            <person name="Yakovlev I."/>
            <person name="Garbelotto M."/>
            <person name="Martin F."/>
            <person name="Grigoriev I.V."/>
            <person name="Stenlid J."/>
        </authorList>
    </citation>
    <scope>NUCLEOTIDE SEQUENCE [LARGE SCALE GENOMIC DNA]</scope>
    <source>
        <strain evidence="1 2">TC 32-1</strain>
    </source>
</reference>
<keyword evidence="2" id="KW-1185">Reference proteome</keyword>
<proteinExistence type="predicted"/>
<protein>
    <submittedName>
        <fullName evidence="1">Uncharacterized protein</fullName>
    </submittedName>
</protein>
<dbReference type="Proteomes" id="UP000030671">
    <property type="component" value="Unassembled WGS sequence"/>
</dbReference>
<dbReference type="RefSeq" id="XP_009548944.1">
    <property type="nucleotide sequence ID" value="XM_009550649.1"/>
</dbReference>
<gene>
    <name evidence="1" type="ORF">HETIRDRAFT_419867</name>
</gene>
<organism evidence="1 2">
    <name type="scientific">Heterobasidion irregulare (strain TC 32-1)</name>
    <dbReference type="NCBI Taxonomy" id="747525"/>
    <lineage>
        <taxon>Eukaryota</taxon>
        <taxon>Fungi</taxon>
        <taxon>Dikarya</taxon>
        <taxon>Basidiomycota</taxon>
        <taxon>Agaricomycotina</taxon>
        <taxon>Agaricomycetes</taxon>
        <taxon>Russulales</taxon>
        <taxon>Bondarzewiaceae</taxon>
        <taxon>Heterobasidion</taxon>
        <taxon>Heterobasidion annosum species complex</taxon>
    </lineage>
</organism>
<dbReference type="EMBL" id="KI925461">
    <property type="protein sequence ID" value="ETW78615.1"/>
    <property type="molecule type" value="Genomic_DNA"/>
</dbReference>
<dbReference type="KEGG" id="hir:HETIRDRAFT_419867"/>
<sequence>MPGVEYKHSYCKIYKVKFEDAKKVAQQCLNKCPVNIDSDAILGLITFCFFRSKNWPPPFYRGKFHKGHFLTPFASLSPNLNSVCPKKFRLGS</sequence>